<sequence length="281" mass="31520">MAVDGTTKKVETDGGSQEGRRKEKRKKKHLEKDQELTANKKVDSTPVDEPKVPSTEKKEKKRKRDGGEDVAHTEAGPRPRKKSKNVINTELGKPPEELSPQDEKVNSKKKEKRQKSAFATAQQPQSGETMEKPRKKKRKNKTSFPDPEGDDDTGLSDQARKALGYAFSQFHDPTQWKFNKARQNWLVRNFWSTNSIPEKYEDLVIQYLSAVQGNTRENLIKACRAAMDDTDTPSKEAQTPNGQGNVGGALIEIPSPLTSEHGRKRIRAQSLLQTLVTGTDS</sequence>
<evidence type="ECO:0000259" key="2">
    <source>
        <dbReference type="Pfam" id="PF10180"/>
    </source>
</evidence>
<dbReference type="PANTHER" id="PTHR22306:SF2">
    <property type="entry name" value="CHROMOSOME 7 OPEN READING FRAME 50"/>
    <property type="match status" value="1"/>
</dbReference>
<feature type="compositionally biased region" description="Polar residues" evidence="1">
    <location>
        <begin position="117"/>
        <end position="128"/>
    </location>
</feature>
<dbReference type="AlphaFoldDB" id="A0A9P6C598"/>
<feature type="domain" description="WKF" evidence="2">
    <location>
        <begin position="170"/>
        <end position="225"/>
    </location>
</feature>
<feature type="compositionally biased region" description="Basic and acidic residues" evidence="1">
    <location>
        <begin position="65"/>
        <end position="77"/>
    </location>
</feature>
<feature type="region of interest" description="Disordered" evidence="1">
    <location>
        <begin position="1"/>
        <end position="156"/>
    </location>
</feature>
<proteinExistence type="predicted"/>
<feature type="compositionally biased region" description="Basic and acidic residues" evidence="1">
    <location>
        <begin position="30"/>
        <end position="58"/>
    </location>
</feature>
<evidence type="ECO:0000313" key="3">
    <source>
        <dbReference type="EMBL" id="KAF9452212.1"/>
    </source>
</evidence>
<feature type="compositionally biased region" description="Basic and acidic residues" evidence="1">
    <location>
        <begin position="93"/>
        <end position="108"/>
    </location>
</feature>
<dbReference type="EMBL" id="MU151074">
    <property type="protein sequence ID" value="KAF9452212.1"/>
    <property type="molecule type" value="Genomic_DNA"/>
</dbReference>
<gene>
    <name evidence="3" type="ORF">P691DRAFT_661563</name>
</gene>
<accession>A0A9P6C598</accession>
<dbReference type="InterPro" id="IPR019327">
    <property type="entry name" value="WKF"/>
</dbReference>
<dbReference type="PANTHER" id="PTHR22306">
    <property type="entry name" value="CHROMOSOME 7 OPEN READING FRAME 50"/>
    <property type="match status" value="1"/>
</dbReference>
<evidence type="ECO:0000256" key="1">
    <source>
        <dbReference type="SAM" id="MobiDB-lite"/>
    </source>
</evidence>
<comment type="caution">
    <text evidence="3">The sequence shown here is derived from an EMBL/GenBank/DDBJ whole genome shotgun (WGS) entry which is preliminary data.</text>
</comment>
<name>A0A9P6C598_9AGAR</name>
<evidence type="ECO:0000313" key="4">
    <source>
        <dbReference type="Proteomes" id="UP000807342"/>
    </source>
</evidence>
<organism evidence="3 4">
    <name type="scientific">Macrolepiota fuliginosa MF-IS2</name>
    <dbReference type="NCBI Taxonomy" id="1400762"/>
    <lineage>
        <taxon>Eukaryota</taxon>
        <taxon>Fungi</taxon>
        <taxon>Dikarya</taxon>
        <taxon>Basidiomycota</taxon>
        <taxon>Agaricomycotina</taxon>
        <taxon>Agaricomycetes</taxon>
        <taxon>Agaricomycetidae</taxon>
        <taxon>Agaricales</taxon>
        <taxon>Agaricineae</taxon>
        <taxon>Agaricaceae</taxon>
        <taxon>Macrolepiota</taxon>
    </lineage>
</organism>
<feature type="compositionally biased region" description="Basic and acidic residues" evidence="1">
    <location>
        <begin position="1"/>
        <end position="12"/>
    </location>
</feature>
<dbReference type="Pfam" id="PF10180">
    <property type="entry name" value="WKF"/>
    <property type="match status" value="1"/>
</dbReference>
<keyword evidence="4" id="KW-1185">Reference proteome</keyword>
<dbReference type="Proteomes" id="UP000807342">
    <property type="component" value="Unassembled WGS sequence"/>
</dbReference>
<reference evidence="3" key="1">
    <citation type="submission" date="2020-11" db="EMBL/GenBank/DDBJ databases">
        <authorList>
            <consortium name="DOE Joint Genome Institute"/>
            <person name="Ahrendt S."/>
            <person name="Riley R."/>
            <person name="Andreopoulos W."/>
            <person name="Labutti K."/>
            <person name="Pangilinan J."/>
            <person name="Ruiz-Duenas F.J."/>
            <person name="Barrasa J.M."/>
            <person name="Sanchez-Garcia M."/>
            <person name="Camarero S."/>
            <person name="Miyauchi S."/>
            <person name="Serrano A."/>
            <person name="Linde D."/>
            <person name="Babiker R."/>
            <person name="Drula E."/>
            <person name="Ayuso-Fernandez I."/>
            <person name="Pacheco R."/>
            <person name="Padilla G."/>
            <person name="Ferreira P."/>
            <person name="Barriuso J."/>
            <person name="Kellner H."/>
            <person name="Castanera R."/>
            <person name="Alfaro M."/>
            <person name="Ramirez L."/>
            <person name="Pisabarro A.G."/>
            <person name="Kuo A."/>
            <person name="Tritt A."/>
            <person name="Lipzen A."/>
            <person name="He G."/>
            <person name="Yan M."/>
            <person name="Ng V."/>
            <person name="Cullen D."/>
            <person name="Martin F."/>
            <person name="Rosso M.-N."/>
            <person name="Henrissat B."/>
            <person name="Hibbett D."/>
            <person name="Martinez A.T."/>
            <person name="Grigoriev I.V."/>
        </authorList>
    </citation>
    <scope>NUCLEOTIDE SEQUENCE</scope>
    <source>
        <strain evidence="3">MF-IS2</strain>
    </source>
</reference>
<dbReference type="OrthoDB" id="10261563at2759"/>
<protein>
    <recommendedName>
        <fullName evidence="2">WKF domain-containing protein</fullName>
    </recommendedName>
</protein>